<dbReference type="GO" id="GO:0045254">
    <property type="term" value="C:pyruvate dehydrogenase complex"/>
    <property type="evidence" value="ECO:0007669"/>
    <property type="project" value="InterPro"/>
</dbReference>
<feature type="region of interest" description="Disordered" evidence="4">
    <location>
        <begin position="112"/>
        <end position="171"/>
    </location>
</feature>
<keyword evidence="5" id="KW-0670">Pyruvate</keyword>
<evidence type="ECO:0000313" key="5">
    <source>
        <dbReference type="EMBL" id="CAE7205228.1"/>
    </source>
</evidence>
<dbReference type="InterPro" id="IPR011053">
    <property type="entry name" value="Single_hybrid_motif"/>
</dbReference>
<dbReference type="Gene3D" id="2.40.50.100">
    <property type="match status" value="1"/>
</dbReference>
<dbReference type="InterPro" id="IPR003016">
    <property type="entry name" value="2-oxoA_DH_lipoyl-BS"/>
</dbReference>
<dbReference type="PROSITE" id="PS50968">
    <property type="entry name" value="BIOTINYL_LIPOYL"/>
    <property type="match status" value="1"/>
</dbReference>
<sequence>MALGEVKKQRFTAPTGHVADDNAIGLHSSQAALAAQSFNMPALSPTMTEGNIATWKIKEGDSFSAGDVLLEIETDKAQMDVEAQDDGVLAKITVGDGSKAVQVGTRIAVTAEPGDDLSTLEIPAEETSPSPKQEASAPKEPTPAPKEERASAPSTQKPTSSSTGKPTKQTYPLYPSVQHLLTINNLPASEADKIPATGPNGRLLKGDVLAYVGKIDNAYPSELATRFTQLSHLDLSNIKPMAKKAATDAPKKAAATKDTPVVAEEAPVEIALPISLTAVMDCQKRVKDSIGVFLPLSTFVARATELANETLPRSRLAKPSADELFNAVLGLDKVAAKFSHGTFVPSVRSFAPQPPVTGAHKAAAGGKSDILDLLAANKKTAVKRAANTTYGAGAAQGPLNVFSVTVPKGDERRARVFLERVKSVLEAEPGRLVV</sequence>
<dbReference type="GO" id="GO:0006086">
    <property type="term" value="P:pyruvate decarboxylation to acetyl-CoA"/>
    <property type="evidence" value="ECO:0007669"/>
    <property type="project" value="InterPro"/>
</dbReference>
<feature type="compositionally biased region" description="Polar residues" evidence="4">
    <location>
        <begin position="152"/>
        <end position="170"/>
    </location>
</feature>
<evidence type="ECO:0000313" key="6">
    <source>
        <dbReference type="Proteomes" id="UP000472372"/>
    </source>
</evidence>
<dbReference type="PANTHER" id="PTHR23151">
    <property type="entry name" value="DIHYDROLIPOAMIDE ACETYL/SUCCINYL-TRANSFERASE-RELATED"/>
    <property type="match status" value="1"/>
</dbReference>
<name>A0A6S6WB14_9PLEO</name>
<dbReference type="GO" id="GO:0004742">
    <property type="term" value="F:dihydrolipoyllysine-residue acetyltransferase activity"/>
    <property type="evidence" value="ECO:0007669"/>
    <property type="project" value="TreeGrafter"/>
</dbReference>
<dbReference type="PROSITE" id="PS00189">
    <property type="entry name" value="LIPOYL"/>
    <property type="match status" value="1"/>
</dbReference>
<evidence type="ECO:0000256" key="3">
    <source>
        <dbReference type="ARBA" id="ARBA00022946"/>
    </source>
</evidence>
<dbReference type="PROSITE" id="PS51826">
    <property type="entry name" value="PSBD"/>
    <property type="match status" value="1"/>
</dbReference>
<dbReference type="PANTHER" id="PTHR23151:SF82">
    <property type="entry name" value="PYRUVATE DEHYDROGENASE COMPLEX PROTEIN X COMPONENT, MITOCHONDRIAL"/>
    <property type="match status" value="1"/>
</dbReference>
<dbReference type="Gene3D" id="4.10.320.10">
    <property type="entry name" value="E3-binding domain"/>
    <property type="match status" value="1"/>
</dbReference>
<dbReference type="Pfam" id="PF00364">
    <property type="entry name" value="Biotin_lipoyl"/>
    <property type="match status" value="1"/>
</dbReference>
<dbReference type="InterPro" id="IPR000089">
    <property type="entry name" value="Biotin_lipoyl"/>
</dbReference>
<keyword evidence="3" id="KW-0809">Transit peptide</keyword>
<evidence type="ECO:0000256" key="2">
    <source>
        <dbReference type="ARBA" id="ARBA00022823"/>
    </source>
</evidence>
<dbReference type="FunFam" id="2.40.50.100:FF:000010">
    <property type="entry name" value="Acetyltransferase component of pyruvate dehydrogenase complex"/>
    <property type="match status" value="1"/>
</dbReference>
<evidence type="ECO:0000256" key="4">
    <source>
        <dbReference type="SAM" id="MobiDB-lite"/>
    </source>
</evidence>
<comment type="similarity">
    <text evidence="1">Belongs to the 2-oxoacid dehydrogenase family.</text>
</comment>
<gene>
    <name evidence="5" type="ORF">PTTW11_09265</name>
</gene>
<dbReference type="SUPFAM" id="SSF51230">
    <property type="entry name" value="Single hybrid motif"/>
    <property type="match status" value="1"/>
</dbReference>
<accession>A0A6S6WB14</accession>
<dbReference type="InterPro" id="IPR004167">
    <property type="entry name" value="PSBD"/>
</dbReference>
<dbReference type="AlphaFoldDB" id="A0A6S6WB14"/>
<protein>
    <submittedName>
        <fullName evidence="5">Pyruvate dehydrogenase complex protein X component</fullName>
    </submittedName>
</protein>
<evidence type="ECO:0000256" key="1">
    <source>
        <dbReference type="ARBA" id="ARBA00007317"/>
    </source>
</evidence>
<keyword evidence="2" id="KW-0450">Lipoyl</keyword>
<dbReference type="InterPro" id="IPR045257">
    <property type="entry name" value="E2/Pdx1"/>
</dbReference>
<reference evidence="5" key="1">
    <citation type="submission" date="2021-02" db="EMBL/GenBank/DDBJ databases">
        <authorList>
            <person name="Syme A R."/>
            <person name="Syme A R."/>
            <person name="Moolhuijzen P."/>
        </authorList>
    </citation>
    <scope>NUCLEOTIDE SEQUENCE</scope>
    <source>
        <strain evidence="5">W1-1</strain>
    </source>
</reference>
<dbReference type="EMBL" id="HG992985">
    <property type="protein sequence ID" value="CAE7205228.1"/>
    <property type="molecule type" value="Genomic_DNA"/>
</dbReference>
<proteinExistence type="inferred from homology"/>
<organism evidence="5 6">
    <name type="scientific">Pyrenophora teres f. teres</name>
    <dbReference type="NCBI Taxonomy" id="97479"/>
    <lineage>
        <taxon>Eukaryota</taxon>
        <taxon>Fungi</taxon>
        <taxon>Dikarya</taxon>
        <taxon>Ascomycota</taxon>
        <taxon>Pezizomycotina</taxon>
        <taxon>Dothideomycetes</taxon>
        <taxon>Pleosporomycetidae</taxon>
        <taxon>Pleosporales</taxon>
        <taxon>Pleosporineae</taxon>
        <taxon>Pleosporaceae</taxon>
        <taxon>Pyrenophora</taxon>
    </lineage>
</organism>
<dbReference type="InterPro" id="IPR036625">
    <property type="entry name" value="E3-bd_dom_sf"/>
</dbReference>
<dbReference type="Proteomes" id="UP000472372">
    <property type="component" value="Chromosome 9"/>
</dbReference>
<dbReference type="CDD" id="cd06849">
    <property type="entry name" value="lipoyl_domain"/>
    <property type="match status" value="1"/>
</dbReference>
<dbReference type="SUPFAM" id="SSF47005">
    <property type="entry name" value="Peripheral subunit-binding domain of 2-oxo acid dehydrogenase complex"/>
    <property type="match status" value="1"/>
</dbReference>